<dbReference type="PANTHER" id="PTHR46585:SF1">
    <property type="entry name" value="CHROMO DOMAIN-CONTAINING PROTEIN"/>
    <property type="match status" value="1"/>
</dbReference>
<keyword evidence="1" id="KW-1185">Reference proteome</keyword>
<dbReference type="PANTHER" id="PTHR46585">
    <property type="entry name" value="INTEGRASE CORE DOMAIN CONTAINING PROTEIN"/>
    <property type="match status" value="1"/>
</dbReference>
<accession>A0ABM0MGL9</accession>
<dbReference type="GeneID" id="100373972"/>
<dbReference type="RefSeq" id="XP_006819160.1">
    <property type="nucleotide sequence ID" value="XM_006819097.1"/>
</dbReference>
<protein>
    <submittedName>
        <fullName evidence="2">Uncharacterized protein LOC100373972</fullName>
    </submittedName>
</protein>
<dbReference type="Proteomes" id="UP000694865">
    <property type="component" value="Unplaced"/>
</dbReference>
<reference evidence="2" key="1">
    <citation type="submission" date="2025-08" db="UniProtKB">
        <authorList>
            <consortium name="RefSeq"/>
        </authorList>
    </citation>
    <scope>IDENTIFICATION</scope>
    <source>
        <tissue evidence="2">Testes</tissue>
    </source>
</reference>
<sequence length="164" mass="19569">MKKMGTVLDELFYDVQSPGSYGGLNSLYAAVKKKERKKVNQIRREEVVEKKVRDILYGDLSTEKKGWKKRKIYKLGDRFRISKTKHVFKKGYLPNWTEEVFTIVGRHNTQPPVYKISDYNGEMLEGTFYEEELQKIVKYDDVLYIVEKVLRKRKRKGRVEYFVK</sequence>
<evidence type="ECO:0000313" key="2">
    <source>
        <dbReference type="RefSeq" id="XP_006819160.1"/>
    </source>
</evidence>
<proteinExistence type="predicted"/>
<organism evidence="1 2">
    <name type="scientific">Saccoglossus kowalevskii</name>
    <name type="common">Acorn worm</name>
    <dbReference type="NCBI Taxonomy" id="10224"/>
    <lineage>
        <taxon>Eukaryota</taxon>
        <taxon>Metazoa</taxon>
        <taxon>Hemichordata</taxon>
        <taxon>Enteropneusta</taxon>
        <taxon>Harrimaniidae</taxon>
        <taxon>Saccoglossus</taxon>
    </lineage>
</organism>
<dbReference type="CDD" id="cd00024">
    <property type="entry name" value="CD_CSD"/>
    <property type="match status" value="1"/>
</dbReference>
<evidence type="ECO:0000313" key="1">
    <source>
        <dbReference type="Proteomes" id="UP000694865"/>
    </source>
</evidence>
<gene>
    <name evidence="2" type="primary">LOC100373972</name>
</gene>
<name>A0ABM0MGL9_SACKO</name>